<dbReference type="EMBL" id="CAMAPF010001027">
    <property type="protein sequence ID" value="CAH9140854.1"/>
    <property type="molecule type" value="Genomic_DNA"/>
</dbReference>
<organism evidence="1 2">
    <name type="scientific">Cuscuta epithymum</name>
    <dbReference type="NCBI Taxonomy" id="186058"/>
    <lineage>
        <taxon>Eukaryota</taxon>
        <taxon>Viridiplantae</taxon>
        <taxon>Streptophyta</taxon>
        <taxon>Embryophyta</taxon>
        <taxon>Tracheophyta</taxon>
        <taxon>Spermatophyta</taxon>
        <taxon>Magnoliopsida</taxon>
        <taxon>eudicotyledons</taxon>
        <taxon>Gunneridae</taxon>
        <taxon>Pentapetalae</taxon>
        <taxon>asterids</taxon>
        <taxon>lamiids</taxon>
        <taxon>Solanales</taxon>
        <taxon>Convolvulaceae</taxon>
        <taxon>Cuscuteae</taxon>
        <taxon>Cuscuta</taxon>
        <taxon>Cuscuta subgen. Cuscuta</taxon>
    </lineage>
</organism>
<gene>
    <name evidence="1" type="ORF">CEPIT_LOCUS38669</name>
</gene>
<dbReference type="PANTHER" id="PTHR48258">
    <property type="entry name" value="DUF4218 DOMAIN-CONTAINING PROTEIN-RELATED"/>
    <property type="match status" value="1"/>
</dbReference>
<sequence>MNCPEVIPYYNDYRQMLSQAGYSNEVIDATIDTDFLGWFKSTILSEAKISPVDSLLESLAWGPETLVRCWSIYFINGYKYHTRAYGDNKLTMNSGVSVSTCSYDNSETSFFGYVDEILEMEFPSHNKLSCVLFKCTLVVPVRG</sequence>
<comment type="caution">
    <text evidence="1">The sequence shown here is derived from an EMBL/GenBank/DDBJ whole genome shotgun (WGS) entry which is preliminary data.</text>
</comment>
<dbReference type="Proteomes" id="UP001152523">
    <property type="component" value="Unassembled WGS sequence"/>
</dbReference>
<protein>
    <submittedName>
        <fullName evidence="1">Uncharacterized protein</fullName>
    </submittedName>
</protein>
<proteinExistence type="predicted"/>
<keyword evidence="2" id="KW-1185">Reference proteome</keyword>
<accession>A0AAV0FYW3</accession>
<dbReference type="AlphaFoldDB" id="A0AAV0FYW3"/>
<reference evidence="1" key="1">
    <citation type="submission" date="2022-07" db="EMBL/GenBank/DDBJ databases">
        <authorList>
            <person name="Macas J."/>
            <person name="Novak P."/>
            <person name="Neumann P."/>
        </authorList>
    </citation>
    <scope>NUCLEOTIDE SEQUENCE</scope>
</reference>
<evidence type="ECO:0000313" key="2">
    <source>
        <dbReference type="Proteomes" id="UP001152523"/>
    </source>
</evidence>
<dbReference type="PANTHER" id="PTHR48258:SF4">
    <property type="entry name" value="DUF4216 DOMAIN-CONTAINING PROTEIN"/>
    <property type="match status" value="1"/>
</dbReference>
<name>A0AAV0FYW3_9ASTE</name>
<evidence type="ECO:0000313" key="1">
    <source>
        <dbReference type="EMBL" id="CAH9140854.1"/>
    </source>
</evidence>